<evidence type="ECO:0000256" key="8">
    <source>
        <dbReference type="SAM" id="Phobius"/>
    </source>
</evidence>
<evidence type="ECO:0000256" key="7">
    <source>
        <dbReference type="ARBA" id="ARBA00023136"/>
    </source>
</evidence>
<evidence type="ECO:0000313" key="9">
    <source>
        <dbReference type="EMBL" id="HGZ11887.1"/>
    </source>
</evidence>
<dbReference type="GO" id="GO:0008360">
    <property type="term" value="P:regulation of cell shape"/>
    <property type="evidence" value="ECO:0007669"/>
    <property type="project" value="UniProtKB-KW"/>
</dbReference>
<comment type="subcellular location">
    <subcellularLocation>
        <location evidence="1">Cell membrane</location>
        <topology evidence="1">Multi-pass membrane protein</topology>
    </subcellularLocation>
</comment>
<gene>
    <name evidence="9" type="primary">mreD</name>
    <name evidence="9" type="ORF">ENW48_06675</name>
</gene>
<feature type="transmembrane region" description="Helical" evidence="8">
    <location>
        <begin position="35"/>
        <end position="58"/>
    </location>
</feature>
<feature type="transmembrane region" description="Helical" evidence="8">
    <location>
        <begin position="6"/>
        <end position="23"/>
    </location>
</feature>
<comment type="caution">
    <text evidence="9">The sequence shown here is derived from an EMBL/GenBank/DDBJ whole genome shotgun (WGS) entry which is preliminary data.</text>
</comment>
<keyword evidence="3" id="KW-1003">Cell membrane</keyword>
<keyword evidence="5" id="KW-0133">Cell shape</keyword>
<proteinExistence type="inferred from homology"/>
<evidence type="ECO:0000256" key="6">
    <source>
        <dbReference type="ARBA" id="ARBA00022989"/>
    </source>
</evidence>
<keyword evidence="7 8" id="KW-0472">Membrane</keyword>
<feature type="transmembrane region" description="Helical" evidence="8">
    <location>
        <begin position="96"/>
        <end position="120"/>
    </location>
</feature>
<accession>A0A7C5ALV6</accession>
<dbReference type="NCBIfam" id="TIGR03426">
    <property type="entry name" value="shape_MreD"/>
    <property type="match status" value="1"/>
</dbReference>
<keyword evidence="4 8" id="KW-0812">Transmembrane</keyword>
<evidence type="ECO:0000256" key="4">
    <source>
        <dbReference type="ARBA" id="ARBA00022692"/>
    </source>
</evidence>
<dbReference type="AlphaFoldDB" id="A0A7C5ALV6"/>
<evidence type="ECO:0000256" key="2">
    <source>
        <dbReference type="ARBA" id="ARBA00007776"/>
    </source>
</evidence>
<evidence type="ECO:0000256" key="3">
    <source>
        <dbReference type="ARBA" id="ARBA00022475"/>
    </source>
</evidence>
<comment type="similarity">
    <text evidence="2">Belongs to the MreD family.</text>
</comment>
<reference evidence="9" key="1">
    <citation type="journal article" date="2020" name="mSystems">
        <title>Genome- and Community-Level Interaction Insights into Carbon Utilization and Element Cycling Functions of Hydrothermarchaeota in Hydrothermal Sediment.</title>
        <authorList>
            <person name="Zhou Z."/>
            <person name="Liu Y."/>
            <person name="Xu W."/>
            <person name="Pan J."/>
            <person name="Luo Z.H."/>
            <person name="Li M."/>
        </authorList>
    </citation>
    <scope>NUCLEOTIDE SEQUENCE [LARGE SCALE GENOMIC DNA]</scope>
    <source>
        <strain evidence="9">SpSt-853</strain>
    </source>
</reference>
<feature type="transmembrane region" description="Helical" evidence="8">
    <location>
        <begin position="132"/>
        <end position="153"/>
    </location>
</feature>
<dbReference type="GO" id="GO:0005886">
    <property type="term" value="C:plasma membrane"/>
    <property type="evidence" value="ECO:0007669"/>
    <property type="project" value="UniProtKB-SubCell"/>
</dbReference>
<keyword evidence="6 8" id="KW-1133">Transmembrane helix</keyword>
<protein>
    <submittedName>
        <fullName evidence="9">Rod shape-determining protein MreD</fullName>
    </submittedName>
</protein>
<name>A0A7C5ALV6_9BACT</name>
<dbReference type="EMBL" id="DTKJ01000044">
    <property type="protein sequence ID" value="HGZ11887.1"/>
    <property type="molecule type" value="Genomic_DNA"/>
</dbReference>
<feature type="transmembrane region" description="Helical" evidence="8">
    <location>
        <begin position="64"/>
        <end position="84"/>
    </location>
</feature>
<evidence type="ECO:0000256" key="5">
    <source>
        <dbReference type="ARBA" id="ARBA00022960"/>
    </source>
</evidence>
<sequence>MASRLVLYPLLGLFLFIFQELILVPRVHLRLLPILVFYAALKDNLVPAGILALLVGLLLDSYALTPFGVNLMGAFVLVAAIRVLRQRFLIRTPWSLMCFMLLGLVLQEISTRLLLTLLGYHGALGENLSWSLGLEFIITAVSCPALFGLFRALEERWVGSPRPLSRPGASW</sequence>
<organism evidence="9">
    <name type="scientific">Desulfobacca acetoxidans</name>
    <dbReference type="NCBI Taxonomy" id="60893"/>
    <lineage>
        <taxon>Bacteria</taxon>
        <taxon>Pseudomonadati</taxon>
        <taxon>Thermodesulfobacteriota</taxon>
        <taxon>Desulfobaccia</taxon>
        <taxon>Desulfobaccales</taxon>
        <taxon>Desulfobaccaceae</taxon>
        <taxon>Desulfobacca</taxon>
    </lineage>
</organism>
<dbReference type="InterPro" id="IPR007227">
    <property type="entry name" value="Cell_shape_determining_MreD"/>
</dbReference>
<evidence type="ECO:0000256" key="1">
    <source>
        <dbReference type="ARBA" id="ARBA00004651"/>
    </source>
</evidence>